<proteinExistence type="predicted"/>
<evidence type="ECO:0000313" key="1">
    <source>
        <dbReference type="EMBL" id="KAG2377816.1"/>
    </source>
</evidence>
<evidence type="ECO:0008006" key="3">
    <source>
        <dbReference type="Google" id="ProtNLM"/>
    </source>
</evidence>
<sequence length="146" mass="16963">MMNQTTTTSTPPSDLERSMSFEHTSLEPMNTNYAEPTFEQFEQYFNFIPKMMAIVEELPNSEESVILKVKDLYDAMKGAENFLNSLEGADLTLEQQTKIYSENLVKIKEKSELIEKYKTLEVFTNLHKLEEDSFNVVQTSENQEQK</sequence>
<protein>
    <recommendedName>
        <fullName evidence="3">Mediator of RNA polymerase II transcription subunit 9</fullName>
    </recommendedName>
</protein>
<reference evidence="1 2" key="1">
    <citation type="journal article" date="2018" name="BMC Genomics">
        <title>The genome of Naegleria lovaniensis, the basis for a comparative approach to unravel pathogenicity factors of the human pathogenic amoeba N. fowleri.</title>
        <authorList>
            <person name="Liechti N."/>
            <person name="Schurch N."/>
            <person name="Bruggmann R."/>
            <person name="Wittwer M."/>
        </authorList>
    </citation>
    <scope>NUCLEOTIDE SEQUENCE [LARGE SCALE GENOMIC DNA]</scope>
    <source>
        <strain evidence="1 2">ATCC 30569</strain>
    </source>
</reference>
<dbReference type="AlphaFoldDB" id="A0AA88KH47"/>
<dbReference type="EMBL" id="PYSW02000036">
    <property type="protein sequence ID" value="KAG2377816.1"/>
    <property type="molecule type" value="Genomic_DNA"/>
</dbReference>
<evidence type="ECO:0000313" key="2">
    <source>
        <dbReference type="Proteomes" id="UP000816034"/>
    </source>
</evidence>
<dbReference type="Proteomes" id="UP000816034">
    <property type="component" value="Unassembled WGS sequence"/>
</dbReference>
<dbReference type="GeneID" id="68101355"/>
<gene>
    <name evidence="1" type="ORF">C9374_008901</name>
</gene>
<dbReference type="RefSeq" id="XP_044545078.1">
    <property type="nucleotide sequence ID" value="XM_044699029.1"/>
</dbReference>
<comment type="caution">
    <text evidence="1">The sequence shown here is derived from an EMBL/GenBank/DDBJ whole genome shotgun (WGS) entry which is preliminary data.</text>
</comment>
<accession>A0AA88KH47</accession>
<keyword evidence="2" id="KW-1185">Reference proteome</keyword>
<name>A0AA88KH47_NAELO</name>
<organism evidence="1 2">
    <name type="scientific">Naegleria lovaniensis</name>
    <name type="common">Amoeba</name>
    <dbReference type="NCBI Taxonomy" id="51637"/>
    <lineage>
        <taxon>Eukaryota</taxon>
        <taxon>Discoba</taxon>
        <taxon>Heterolobosea</taxon>
        <taxon>Tetramitia</taxon>
        <taxon>Eutetramitia</taxon>
        <taxon>Vahlkampfiidae</taxon>
        <taxon>Naegleria</taxon>
    </lineage>
</organism>